<sequence>MGKKERTCEYLKTSSHFFYVFFLNETVEWKALSLQNSNFNKDNIWRFLLNNIRNIGAQLDEALLLLKLIQARALSLKAKIEYFRFLPIFNDAVPRSKLQEERFQLQLSLEISLVLTPNSLQLPATN</sequence>
<dbReference type="Proteomes" id="UP001060085">
    <property type="component" value="Linkage Group LG06"/>
</dbReference>
<name>A0ACC0ADE6_CATRO</name>
<dbReference type="EMBL" id="CM044706">
    <property type="protein sequence ID" value="KAI5658007.1"/>
    <property type="molecule type" value="Genomic_DNA"/>
</dbReference>
<reference evidence="2" key="1">
    <citation type="journal article" date="2023" name="Nat. Plants">
        <title>Single-cell RNA sequencing provides a high-resolution roadmap for understanding the multicellular compartmentation of specialized metabolism.</title>
        <authorList>
            <person name="Sun S."/>
            <person name="Shen X."/>
            <person name="Li Y."/>
            <person name="Li Y."/>
            <person name="Wang S."/>
            <person name="Li R."/>
            <person name="Zhang H."/>
            <person name="Shen G."/>
            <person name="Guo B."/>
            <person name="Wei J."/>
            <person name="Xu J."/>
            <person name="St-Pierre B."/>
            <person name="Chen S."/>
            <person name="Sun C."/>
        </authorList>
    </citation>
    <scope>NUCLEOTIDE SEQUENCE [LARGE SCALE GENOMIC DNA]</scope>
</reference>
<comment type="caution">
    <text evidence="1">The sequence shown here is derived from an EMBL/GenBank/DDBJ whole genome shotgun (WGS) entry which is preliminary data.</text>
</comment>
<gene>
    <name evidence="1" type="ORF">M9H77_26800</name>
</gene>
<keyword evidence="2" id="KW-1185">Reference proteome</keyword>
<protein>
    <submittedName>
        <fullName evidence="1">Uncharacterized protein</fullName>
    </submittedName>
</protein>
<accession>A0ACC0ADE6</accession>
<organism evidence="1 2">
    <name type="scientific">Catharanthus roseus</name>
    <name type="common">Madagascar periwinkle</name>
    <name type="synonym">Vinca rosea</name>
    <dbReference type="NCBI Taxonomy" id="4058"/>
    <lineage>
        <taxon>Eukaryota</taxon>
        <taxon>Viridiplantae</taxon>
        <taxon>Streptophyta</taxon>
        <taxon>Embryophyta</taxon>
        <taxon>Tracheophyta</taxon>
        <taxon>Spermatophyta</taxon>
        <taxon>Magnoliopsida</taxon>
        <taxon>eudicotyledons</taxon>
        <taxon>Gunneridae</taxon>
        <taxon>Pentapetalae</taxon>
        <taxon>asterids</taxon>
        <taxon>lamiids</taxon>
        <taxon>Gentianales</taxon>
        <taxon>Apocynaceae</taxon>
        <taxon>Rauvolfioideae</taxon>
        <taxon>Vinceae</taxon>
        <taxon>Catharanthinae</taxon>
        <taxon>Catharanthus</taxon>
    </lineage>
</organism>
<evidence type="ECO:0000313" key="1">
    <source>
        <dbReference type="EMBL" id="KAI5658007.1"/>
    </source>
</evidence>
<proteinExistence type="predicted"/>
<evidence type="ECO:0000313" key="2">
    <source>
        <dbReference type="Proteomes" id="UP001060085"/>
    </source>
</evidence>